<name>A0ABS8I870_9NOSO</name>
<keyword evidence="3" id="KW-1185">Reference proteome</keyword>
<evidence type="ECO:0000313" key="2">
    <source>
        <dbReference type="EMBL" id="MCC5600402.1"/>
    </source>
</evidence>
<sequence length="93" mass="9963">MSGSLEMEVSHKGNIKVLRAGEVLQVPAGVCIIVPILAQVVMLAMSTMVTERLVSGVEPCRTTSGILLRAASRREVRATPTHFCPGLPVHWNG</sequence>
<protein>
    <submittedName>
        <fullName evidence="2">Uncharacterized protein</fullName>
    </submittedName>
</protein>
<accession>A0ABS8I870</accession>
<gene>
    <name evidence="2" type="ORF">LC586_14510</name>
</gene>
<evidence type="ECO:0000313" key="3">
    <source>
        <dbReference type="Proteomes" id="UP001199525"/>
    </source>
</evidence>
<keyword evidence="1" id="KW-0472">Membrane</keyword>
<feature type="transmembrane region" description="Helical" evidence="1">
    <location>
        <begin position="26"/>
        <end position="45"/>
    </location>
</feature>
<dbReference type="Proteomes" id="UP001199525">
    <property type="component" value="Unassembled WGS sequence"/>
</dbReference>
<evidence type="ECO:0000256" key="1">
    <source>
        <dbReference type="SAM" id="Phobius"/>
    </source>
</evidence>
<organism evidence="2 3">
    <name type="scientific">Nostoc favosum CHAB5714</name>
    <dbReference type="NCBI Taxonomy" id="2780399"/>
    <lineage>
        <taxon>Bacteria</taxon>
        <taxon>Bacillati</taxon>
        <taxon>Cyanobacteriota</taxon>
        <taxon>Cyanophyceae</taxon>
        <taxon>Nostocales</taxon>
        <taxon>Nostocaceae</taxon>
        <taxon>Nostoc</taxon>
        <taxon>Nostoc favosum</taxon>
    </lineage>
</organism>
<reference evidence="2 3" key="1">
    <citation type="journal article" date="2021" name="Microorganisms">
        <title>Genome Evolution of Filamentous Cyanobacterium Nostoc Species: From Facultative Symbiosis to Free Living.</title>
        <authorList>
            <person name="Huo D."/>
            <person name="Li H."/>
            <person name="Cai F."/>
            <person name="Guo X."/>
            <person name="Qiao Z."/>
            <person name="Wang W."/>
            <person name="Yu G."/>
            <person name="Li R."/>
        </authorList>
    </citation>
    <scope>NUCLEOTIDE SEQUENCE [LARGE SCALE GENOMIC DNA]</scope>
    <source>
        <strain evidence="2 3">CHAB 5714</strain>
    </source>
</reference>
<keyword evidence="1" id="KW-1133">Transmembrane helix</keyword>
<dbReference type="EMBL" id="JAIVFQ010000018">
    <property type="protein sequence ID" value="MCC5600402.1"/>
    <property type="molecule type" value="Genomic_DNA"/>
</dbReference>
<dbReference type="RefSeq" id="WP_229485480.1">
    <property type="nucleotide sequence ID" value="NZ_JAIVFQ010000018.1"/>
</dbReference>
<keyword evidence="1" id="KW-0812">Transmembrane</keyword>
<proteinExistence type="predicted"/>
<comment type="caution">
    <text evidence="2">The sequence shown here is derived from an EMBL/GenBank/DDBJ whole genome shotgun (WGS) entry which is preliminary data.</text>
</comment>